<evidence type="ECO:0000256" key="3">
    <source>
        <dbReference type="ARBA" id="ARBA00022771"/>
    </source>
</evidence>
<proteinExistence type="predicted"/>
<evidence type="ECO:0000256" key="2">
    <source>
        <dbReference type="ARBA" id="ARBA00022737"/>
    </source>
</evidence>
<feature type="domain" description="C2H2-type" evidence="6">
    <location>
        <begin position="43"/>
        <end position="70"/>
    </location>
</feature>
<dbReference type="SUPFAM" id="SSF57667">
    <property type="entry name" value="beta-beta-alpha zinc fingers"/>
    <property type="match status" value="2"/>
</dbReference>
<dbReference type="PROSITE" id="PS50157">
    <property type="entry name" value="ZINC_FINGER_C2H2_2"/>
    <property type="match status" value="3"/>
</dbReference>
<dbReference type="Proteomes" id="UP000198287">
    <property type="component" value="Unassembled WGS sequence"/>
</dbReference>
<dbReference type="InterPro" id="IPR036236">
    <property type="entry name" value="Znf_C2H2_sf"/>
</dbReference>
<dbReference type="SMART" id="SM00355">
    <property type="entry name" value="ZnF_C2H2"/>
    <property type="match status" value="3"/>
</dbReference>
<accession>A0A226CW46</accession>
<keyword evidence="1" id="KW-0479">Metal-binding</keyword>
<dbReference type="GO" id="GO:1990904">
    <property type="term" value="C:ribonucleoprotein complex"/>
    <property type="evidence" value="ECO:0007669"/>
    <property type="project" value="UniProtKB-KW"/>
</dbReference>
<dbReference type="Pfam" id="PF00096">
    <property type="entry name" value="zf-C2H2"/>
    <property type="match status" value="1"/>
</dbReference>
<keyword evidence="3 5" id="KW-0863">Zinc-finger</keyword>
<dbReference type="PROSITE" id="PS00028">
    <property type="entry name" value="ZINC_FINGER_C2H2_1"/>
    <property type="match status" value="3"/>
</dbReference>
<keyword evidence="2" id="KW-0677">Repeat</keyword>
<protein>
    <submittedName>
        <fullName evidence="7">Zinc finger protein interacting with ribonucleoprotein K</fullName>
    </submittedName>
</protein>
<dbReference type="SUPFAM" id="SSF52047">
    <property type="entry name" value="RNI-like"/>
    <property type="match status" value="1"/>
</dbReference>
<feature type="domain" description="C2H2-type" evidence="6">
    <location>
        <begin position="99"/>
        <end position="127"/>
    </location>
</feature>
<dbReference type="PANTHER" id="PTHR24379:SF121">
    <property type="entry name" value="C2H2-TYPE DOMAIN-CONTAINING PROTEIN"/>
    <property type="match status" value="1"/>
</dbReference>
<evidence type="ECO:0000256" key="5">
    <source>
        <dbReference type="PROSITE-ProRule" id="PRU00042"/>
    </source>
</evidence>
<reference evidence="7 8" key="1">
    <citation type="submission" date="2015-12" db="EMBL/GenBank/DDBJ databases">
        <title>The genome of Folsomia candida.</title>
        <authorList>
            <person name="Faddeeva A."/>
            <person name="Derks M.F."/>
            <person name="Anvar Y."/>
            <person name="Smit S."/>
            <person name="Van Straalen N."/>
            <person name="Roelofs D."/>
        </authorList>
    </citation>
    <scope>NUCLEOTIDE SEQUENCE [LARGE SCALE GENOMIC DNA]</scope>
    <source>
        <strain evidence="7 8">VU population</strain>
        <tissue evidence="7">Whole body</tissue>
    </source>
</reference>
<sequence length="598" mass="68042">MLTHVRRNCAKARETGLDVKFLTEQKAKAENKSGKSVVIPDGVECPVCGKKFRYIRKLVDHQATHGTGKWTCEICGVGFRHKGTVETHRREFHPEVLPVECPDCGKRYRLEYVMRKHRRLVHGVKDEERKLAPITTGDEGKGGVLCGTVVCEEVEILVESCNDYDVKDMDPLKFYAWIPLDFTIFDPTETGNYAEYDPDIEPFPVRRSIKIISYQFETLFSFSATNKFPFRAVLRALINSAPNVQKLTIMDNFYPSLENCGKLESLKFVGSKITVKPLVSSDSALRSIYIQDVKIADEAIFFQLWAPPTRKDETFEEGKLLGMIVQVQDKICDLVIGTGQDRDYYVGPIPVTGSFRLPYLPNLESLVIDGIQSFNKIGPDLNSRLLPKLKCISLLEKNEGAPVTMEEFLSSINPSHRIVEKLRLQFIKNVSSPAIRRMGRLWPNVTQLTVYIKPSRFPFDENFSIPDIIQPFFSCWEKLGQFHAEIQVGRHSARHYTAAIKSLAGFLGIKSMVVGFPLSPGVSTLDRITDWNFLILTKELKSFTFQRIGFDIPNMEAIIRLKESHQLPIRFKECCCSRMGASWVTTLQIPLDTYDIDF</sequence>
<keyword evidence="4" id="KW-0862">Zinc</keyword>
<evidence type="ECO:0000256" key="1">
    <source>
        <dbReference type="ARBA" id="ARBA00022723"/>
    </source>
</evidence>
<dbReference type="OrthoDB" id="7765409at2759"/>
<evidence type="ECO:0000259" key="6">
    <source>
        <dbReference type="PROSITE" id="PS50157"/>
    </source>
</evidence>
<evidence type="ECO:0000313" key="8">
    <source>
        <dbReference type="Proteomes" id="UP000198287"/>
    </source>
</evidence>
<dbReference type="EMBL" id="LNIX01000071">
    <property type="protein sequence ID" value="OXA36834.1"/>
    <property type="molecule type" value="Genomic_DNA"/>
</dbReference>
<organism evidence="7 8">
    <name type="scientific">Folsomia candida</name>
    <name type="common">Springtail</name>
    <dbReference type="NCBI Taxonomy" id="158441"/>
    <lineage>
        <taxon>Eukaryota</taxon>
        <taxon>Metazoa</taxon>
        <taxon>Ecdysozoa</taxon>
        <taxon>Arthropoda</taxon>
        <taxon>Hexapoda</taxon>
        <taxon>Collembola</taxon>
        <taxon>Entomobryomorpha</taxon>
        <taxon>Isotomoidea</taxon>
        <taxon>Isotomidae</taxon>
        <taxon>Proisotominae</taxon>
        <taxon>Folsomia</taxon>
    </lineage>
</organism>
<dbReference type="PANTHER" id="PTHR24379">
    <property type="entry name" value="KRAB AND ZINC FINGER DOMAIN-CONTAINING"/>
    <property type="match status" value="1"/>
</dbReference>
<name>A0A226CW46_FOLCA</name>
<evidence type="ECO:0000256" key="4">
    <source>
        <dbReference type="ARBA" id="ARBA00022833"/>
    </source>
</evidence>
<evidence type="ECO:0000313" key="7">
    <source>
        <dbReference type="EMBL" id="OXA36834.1"/>
    </source>
</evidence>
<gene>
    <name evidence="7" type="ORF">Fcan01_28401</name>
</gene>
<keyword evidence="7" id="KW-0687">Ribonucleoprotein</keyword>
<keyword evidence="8" id="KW-1185">Reference proteome</keyword>
<dbReference type="AlphaFoldDB" id="A0A226CW46"/>
<comment type="caution">
    <text evidence="7">The sequence shown here is derived from an EMBL/GenBank/DDBJ whole genome shotgun (WGS) entry which is preliminary data.</text>
</comment>
<dbReference type="Gene3D" id="3.30.160.60">
    <property type="entry name" value="Classic Zinc Finger"/>
    <property type="match status" value="1"/>
</dbReference>
<dbReference type="GO" id="GO:0008270">
    <property type="term" value="F:zinc ion binding"/>
    <property type="evidence" value="ECO:0007669"/>
    <property type="project" value="UniProtKB-KW"/>
</dbReference>
<dbReference type="InterPro" id="IPR013087">
    <property type="entry name" value="Znf_C2H2_type"/>
</dbReference>
<feature type="domain" description="C2H2-type" evidence="6">
    <location>
        <begin position="70"/>
        <end position="98"/>
    </location>
</feature>